<dbReference type="FunFam" id="2.60.40.60:FF:000002">
    <property type="entry name" value="Protocadherin alpha 2"/>
    <property type="match status" value="1"/>
</dbReference>
<dbReference type="AlphaFoldDB" id="A0ABD1IQN4"/>
<keyword evidence="7 12" id="KW-0106">Calcium</keyword>
<evidence type="ECO:0000256" key="10">
    <source>
        <dbReference type="ARBA" id="ARBA00023136"/>
    </source>
</evidence>
<dbReference type="Pfam" id="PF16492">
    <property type="entry name" value="Cadherin_C_2"/>
    <property type="match status" value="1"/>
</dbReference>
<dbReference type="Gene3D" id="2.60.40.60">
    <property type="entry name" value="Cadherins"/>
    <property type="match status" value="6"/>
</dbReference>
<evidence type="ECO:0000256" key="1">
    <source>
        <dbReference type="ARBA" id="ARBA00003436"/>
    </source>
</evidence>
<dbReference type="InterPro" id="IPR020894">
    <property type="entry name" value="Cadherin_CS"/>
</dbReference>
<evidence type="ECO:0000256" key="4">
    <source>
        <dbReference type="ARBA" id="ARBA00022692"/>
    </source>
</evidence>
<dbReference type="FunFam" id="2.60.40.60:FF:000129">
    <property type="entry name" value="protocadherin alpha-C2 isoform X1"/>
    <property type="match status" value="1"/>
</dbReference>
<feature type="domain" description="Cadherin" evidence="14">
    <location>
        <begin position="577"/>
        <end position="674"/>
    </location>
</feature>
<dbReference type="GO" id="GO:0007155">
    <property type="term" value="P:cell adhesion"/>
    <property type="evidence" value="ECO:0007669"/>
    <property type="project" value="UniProtKB-KW"/>
</dbReference>
<dbReference type="FunFam" id="2.60.40.60:FF:000007">
    <property type="entry name" value="Protocadherin alpha 2"/>
    <property type="match status" value="1"/>
</dbReference>
<feature type="domain" description="Cadherin" evidence="14">
    <location>
        <begin position="348"/>
        <end position="452"/>
    </location>
</feature>
<evidence type="ECO:0000256" key="8">
    <source>
        <dbReference type="ARBA" id="ARBA00022889"/>
    </source>
</evidence>
<feature type="domain" description="Cadherin" evidence="14">
    <location>
        <begin position="453"/>
        <end position="562"/>
    </location>
</feature>
<comment type="caution">
    <text evidence="15">The sequence shown here is derived from an EMBL/GenBank/DDBJ whole genome shotgun (WGS) entry which is preliminary data.</text>
</comment>
<keyword evidence="10 13" id="KW-0472">Membrane</keyword>
<evidence type="ECO:0000256" key="12">
    <source>
        <dbReference type="PROSITE-ProRule" id="PRU00043"/>
    </source>
</evidence>
<evidence type="ECO:0000256" key="3">
    <source>
        <dbReference type="ARBA" id="ARBA00022475"/>
    </source>
</evidence>
<evidence type="ECO:0000256" key="6">
    <source>
        <dbReference type="ARBA" id="ARBA00022737"/>
    </source>
</evidence>
<feature type="domain" description="Cadherin" evidence="14">
    <location>
        <begin position="239"/>
        <end position="347"/>
    </location>
</feature>
<reference evidence="15 16" key="1">
    <citation type="submission" date="2024-09" db="EMBL/GenBank/DDBJ databases">
        <title>A chromosome-level genome assembly of Gray's grenadier anchovy, Coilia grayii.</title>
        <authorList>
            <person name="Fu Z."/>
        </authorList>
    </citation>
    <scope>NUCLEOTIDE SEQUENCE [LARGE SCALE GENOMIC DNA]</scope>
    <source>
        <strain evidence="15">G4</strain>
        <tissue evidence="15">Muscle</tissue>
    </source>
</reference>
<dbReference type="FunFam" id="2.60.40.60:FF:000001">
    <property type="entry name" value="Protocadherin alpha 2"/>
    <property type="match status" value="1"/>
</dbReference>
<comment type="subcellular location">
    <subcellularLocation>
        <location evidence="2">Cell membrane</location>
        <topology evidence="2">Single-pass type I membrane protein</topology>
    </subcellularLocation>
</comment>
<comment type="function">
    <text evidence="1">Potential calcium-dependent cell-adhesion protein. May be involved in the establishment and maintenance of specific neuronal connections in the brain.</text>
</comment>
<feature type="transmembrane region" description="Helical" evidence="13">
    <location>
        <begin position="7"/>
        <end position="25"/>
    </location>
</feature>
<accession>A0ABD1IQN4</accession>
<feature type="transmembrane region" description="Helical" evidence="13">
    <location>
        <begin position="688"/>
        <end position="711"/>
    </location>
</feature>
<dbReference type="InterPro" id="IPR015919">
    <property type="entry name" value="Cadherin-like_sf"/>
</dbReference>
<dbReference type="FunFam" id="2.60.40.60:FF:000004">
    <property type="entry name" value="Protocadherin 1 gamma 2"/>
    <property type="match status" value="1"/>
</dbReference>
<keyword evidence="16" id="KW-1185">Reference proteome</keyword>
<evidence type="ECO:0000259" key="14">
    <source>
        <dbReference type="PROSITE" id="PS50268"/>
    </source>
</evidence>
<dbReference type="InterPro" id="IPR050174">
    <property type="entry name" value="Protocadherin/Cadherin-CA"/>
</dbReference>
<keyword evidence="5" id="KW-0732">Signal</keyword>
<dbReference type="FunFam" id="2.60.40.60:FF:000006">
    <property type="entry name" value="Protocadherin alpha 2"/>
    <property type="match status" value="1"/>
</dbReference>
<dbReference type="GO" id="GO:0009653">
    <property type="term" value="P:anatomical structure morphogenesis"/>
    <property type="evidence" value="ECO:0007669"/>
    <property type="project" value="UniProtKB-ARBA"/>
</dbReference>
<dbReference type="CDD" id="cd11304">
    <property type="entry name" value="Cadherin_repeat"/>
    <property type="match status" value="6"/>
</dbReference>
<proteinExistence type="predicted"/>
<protein>
    <recommendedName>
        <fullName evidence="14">Cadherin domain-containing protein</fullName>
    </recommendedName>
</protein>
<dbReference type="Pfam" id="PF08266">
    <property type="entry name" value="Cadherin_2"/>
    <property type="match status" value="1"/>
</dbReference>
<dbReference type="PRINTS" id="PR00205">
    <property type="entry name" value="CADHERIN"/>
</dbReference>
<dbReference type="SUPFAM" id="SSF49313">
    <property type="entry name" value="Cadherin-like"/>
    <property type="match status" value="6"/>
</dbReference>
<sequence length="810" mass="88929">MAGRLGYTVDICGVIIFSLFAHIYGQITYSVSEEVTKGTFVGNIAKDTNLNVQEMQSRMFHMVFPSGRKYFDVNFKTGALFVNERLDREELCPSSAQCSIALEAIVNNPLHLYRVVVNILDVNDNSPAFRLQSKTFNISELAYAGERFQLPRASDPDVGANSVKNYKLSPNEHFSLDVHSGGEQSVSAELVLQKALDREKQSKIQLTLTALDGGKPPRSGTLQIIVNVQDANDNAPSFSKSLYKVQVVENAPHGTIIIGLNATDIDEGTNAEIAYYLINQDGDDKSSSVFNIDRDTGEIKVQGSLDFEDTNVFEIHVQAKDTGVSPRSTHCKVLVEVIDVNDNPPDISLTSLVNTVNENSSKGTTVALITISDKDSGKYGNVHAEISGTGPFKLLSNYKNYYSVVVDDVLDREHVAKYNVTIIASDEGTPPLSSTSVFTVYVSDVNDNAPRFPEPIINVYVKENSPKDQTVYTVSANDPDSDENARLTYSLLESSVNNIPVSTFVNVNSDSGEIFTMQSFNFEEMKTFQFKVKATDSGSPPLSSNVTVNVFVMDENDNSPVILPPYSEQGSVNTENIPYTAEAGHFVGKIRAVDADSGYNALLSYHISEPKGNNLYRIGTSNGEIRTKRRMSDNDLKTHPLLIVVSDNGEPSLSATVSIDVVVENTGEVKTPYRRVPIANDTFSDLNFYLLIAIVSVSVIFLLSLISLIAVKCHKTSNNFSSYSAPVITTHPDGSWSYSKSTQQYDVCFSSDTLKSDVVVFPAPFPPADAELISINGGDTYDRTQTLPTREKVNTCYLRCHVEMSEMLSM</sequence>
<keyword evidence="6" id="KW-0677">Repeat</keyword>
<evidence type="ECO:0000256" key="5">
    <source>
        <dbReference type="ARBA" id="ARBA00022729"/>
    </source>
</evidence>
<feature type="domain" description="Cadherin" evidence="14">
    <location>
        <begin position="23"/>
        <end position="129"/>
    </location>
</feature>
<evidence type="ECO:0000313" key="16">
    <source>
        <dbReference type="Proteomes" id="UP001591681"/>
    </source>
</evidence>
<evidence type="ECO:0000256" key="7">
    <source>
        <dbReference type="ARBA" id="ARBA00022837"/>
    </source>
</evidence>
<name>A0ABD1IQN4_9TELE</name>
<dbReference type="SMART" id="SM00112">
    <property type="entry name" value="CA"/>
    <property type="match status" value="6"/>
</dbReference>
<feature type="domain" description="Cadherin" evidence="14">
    <location>
        <begin position="130"/>
        <end position="238"/>
    </location>
</feature>
<dbReference type="GO" id="GO:0005886">
    <property type="term" value="C:plasma membrane"/>
    <property type="evidence" value="ECO:0007669"/>
    <property type="project" value="UniProtKB-SubCell"/>
</dbReference>
<dbReference type="PANTHER" id="PTHR24028">
    <property type="entry name" value="CADHERIN-87A"/>
    <property type="match status" value="1"/>
</dbReference>
<evidence type="ECO:0000256" key="11">
    <source>
        <dbReference type="ARBA" id="ARBA00023180"/>
    </source>
</evidence>
<dbReference type="Pfam" id="PF00028">
    <property type="entry name" value="Cadherin"/>
    <property type="match status" value="5"/>
</dbReference>
<dbReference type="PROSITE" id="PS00232">
    <property type="entry name" value="CADHERIN_1"/>
    <property type="match status" value="3"/>
</dbReference>
<dbReference type="InterPro" id="IPR032455">
    <property type="entry name" value="Cadherin_C"/>
</dbReference>
<dbReference type="InterPro" id="IPR002126">
    <property type="entry name" value="Cadherin-like_dom"/>
</dbReference>
<keyword evidence="3" id="KW-1003">Cell membrane</keyword>
<gene>
    <name evidence="15" type="ORF">ACEWY4_026822</name>
</gene>
<evidence type="ECO:0000256" key="2">
    <source>
        <dbReference type="ARBA" id="ARBA00004251"/>
    </source>
</evidence>
<dbReference type="EMBL" id="JBHFQA010000024">
    <property type="protein sequence ID" value="KAL2077318.1"/>
    <property type="molecule type" value="Genomic_DNA"/>
</dbReference>
<dbReference type="Proteomes" id="UP001591681">
    <property type="component" value="Unassembled WGS sequence"/>
</dbReference>
<keyword evidence="11" id="KW-0325">Glycoprotein</keyword>
<dbReference type="GO" id="GO:0005509">
    <property type="term" value="F:calcium ion binding"/>
    <property type="evidence" value="ECO:0007669"/>
    <property type="project" value="UniProtKB-UniRule"/>
</dbReference>
<evidence type="ECO:0000256" key="13">
    <source>
        <dbReference type="SAM" id="Phobius"/>
    </source>
</evidence>
<evidence type="ECO:0000256" key="9">
    <source>
        <dbReference type="ARBA" id="ARBA00022989"/>
    </source>
</evidence>
<keyword evidence="4 13" id="KW-0812">Transmembrane</keyword>
<keyword evidence="9 13" id="KW-1133">Transmembrane helix</keyword>
<keyword evidence="8" id="KW-0130">Cell adhesion</keyword>
<dbReference type="InterPro" id="IPR013164">
    <property type="entry name" value="Cadherin_N"/>
</dbReference>
<dbReference type="PANTHER" id="PTHR24028:SF287">
    <property type="entry name" value="CADHERIN-RELATED NEURONAL RECEPTOR VARIABLE 1-RELATED"/>
    <property type="match status" value="1"/>
</dbReference>
<dbReference type="PROSITE" id="PS50268">
    <property type="entry name" value="CADHERIN_2"/>
    <property type="match status" value="6"/>
</dbReference>
<organism evidence="15 16">
    <name type="scientific">Coilia grayii</name>
    <name type="common">Gray's grenadier anchovy</name>
    <dbReference type="NCBI Taxonomy" id="363190"/>
    <lineage>
        <taxon>Eukaryota</taxon>
        <taxon>Metazoa</taxon>
        <taxon>Chordata</taxon>
        <taxon>Craniata</taxon>
        <taxon>Vertebrata</taxon>
        <taxon>Euteleostomi</taxon>
        <taxon>Actinopterygii</taxon>
        <taxon>Neopterygii</taxon>
        <taxon>Teleostei</taxon>
        <taxon>Clupei</taxon>
        <taxon>Clupeiformes</taxon>
        <taxon>Clupeoidei</taxon>
        <taxon>Engraulidae</taxon>
        <taxon>Coilinae</taxon>
        <taxon>Coilia</taxon>
    </lineage>
</organism>
<evidence type="ECO:0000313" key="15">
    <source>
        <dbReference type="EMBL" id="KAL2077318.1"/>
    </source>
</evidence>